<dbReference type="GO" id="GO:0005524">
    <property type="term" value="F:ATP binding"/>
    <property type="evidence" value="ECO:0007669"/>
    <property type="project" value="InterPro"/>
</dbReference>
<evidence type="ECO:0000313" key="2">
    <source>
        <dbReference type="EMBL" id="RDV15844.1"/>
    </source>
</evidence>
<dbReference type="InterPro" id="IPR003593">
    <property type="entry name" value="AAA+_ATPase"/>
</dbReference>
<dbReference type="PANTHER" id="PTHR43581">
    <property type="entry name" value="ATP/GTP PHOSPHATASE"/>
    <property type="match status" value="1"/>
</dbReference>
<feature type="domain" description="AAA+ ATPase" evidence="1">
    <location>
        <begin position="22"/>
        <end position="310"/>
    </location>
</feature>
<name>A0A3D8LF06_9BACT</name>
<reference evidence="3" key="1">
    <citation type="submission" date="2018-08" db="EMBL/GenBank/DDBJ databases">
        <authorList>
            <person name="Liu Z.-W."/>
            <person name="Du Z.-J."/>
        </authorList>
    </citation>
    <scope>NUCLEOTIDE SEQUENCE [LARGE SCALE GENOMIC DNA]</scope>
    <source>
        <strain evidence="3">H4X</strain>
    </source>
</reference>
<dbReference type="PANTHER" id="PTHR43581:SF2">
    <property type="entry name" value="EXCINUCLEASE ATPASE SUBUNIT"/>
    <property type="match status" value="1"/>
</dbReference>
<organism evidence="2 3">
    <name type="scientific">Pontibacter diazotrophicus</name>
    <dbReference type="NCBI Taxonomy" id="1400979"/>
    <lineage>
        <taxon>Bacteria</taxon>
        <taxon>Pseudomonadati</taxon>
        <taxon>Bacteroidota</taxon>
        <taxon>Cytophagia</taxon>
        <taxon>Cytophagales</taxon>
        <taxon>Hymenobacteraceae</taxon>
        <taxon>Pontibacter</taxon>
    </lineage>
</organism>
<dbReference type="RefSeq" id="WP_115564916.1">
    <property type="nucleotide sequence ID" value="NZ_QRGR01000007.1"/>
</dbReference>
<dbReference type="Pfam" id="PF13304">
    <property type="entry name" value="AAA_21"/>
    <property type="match status" value="1"/>
</dbReference>
<sequence length="390" mass="44242">MKIQQIQIVGVGGIQNLDLNFHNQMNIICGPNGIGKTTALESIAHLFSYGETSILKRNVKAENSLIKIYIQNDTGSLQNHSASFSAFTPEKRTTIQGLHQFSNKLISLKTTRLFGYQPLQSITKDSKKEQSQLFNDAKSGISFTDVKNWFVNRYLYSAHPGALTTEQMNNFVFAKTCFSFLNKDFAFSRVDASSNEIMVNTPSGEIYYEYLSSGFKSILSILFGIIKEIEYRFTEPKLQAKDFNGIILIDELELHLHPEWQGKIISILKKAFPLAQFITTTHSPHVIQAADPNEIIALGFKDNHVIQRELPQTEYGFKGWTVEEVLSDVMGMGNTRTEEFNNLIVRFENSIDSNDYLNARLSFDELNLMLHPHNHLRKLLSFQLAGIKGE</sequence>
<gene>
    <name evidence="2" type="ORF">DXT99_07545</name>
</gene>
<dbReference type="GO" id="GO:0016887">
    <property type="term" value="F:ATP hydrolysis activity"/>
    <property type="evidence" value="ECO:0007669"/>
    <property type="project" value="InterPro"/>
</dbReference>
<dbReference type="SUPFAM" id="SSF52540">
    <property type="entry name" value="P-loop containing nucleoside triphosphate hydrolases"/>
    <property type="match status" value="1"/>
</dbReference>
<proteinExistence type="predicted"/>
<dbReference type="InterPro" id="IPR051396">
    <property type="entry name" value="Bact_Antivir_Def_Nuclease"/>
</dbReference>
<evidence type="ECO:0000259" key="1">
    <source>
        <dbReference type="SMART" id="SM00382"/>
    </source>
</evidence>
<dbReference type="InterPro" id="IPR027417">
    <property type="entry name" value="P-loop_NTPase"/>
</dbReference>
<comment type="caution">
    <text evidence="2">The sequence shown here is derived from an EMBL/GenBank/DDBJ whole genome shotgun (WGS) entry which is preliminary data.</text>
</comment>
<dbReference type="InterPro" id="IPR003959">
    <property type="entry name" value="ATPase_AAA_core"/>
</dbReference>
<accession>A0A3D8LF06</accession>
<dbReference type="AlphaFoldDB" id="A0A3D8LF06"/>
<dbReference type="Gene3D" id="3.40.50.300">
    <property type="entry name" value="P-loop containing nucleotide triphosphate hydrolases"/>
    <property type="match status" value="2"/>
</dbReference>
<dbReference type="SMART" id="SM00382">
    <property type="entry name" value="AAA"/>
    <property type="match status" value="1"/>
</dbReference>
<protein>
    <submittedName>
        <fullName evidence="2">Recombinase RecF</fullName>
    </submittedName>
</protein>
<keyword evidence="3" id="KW-1185">Reference proteome</keyword>
<dbReference type="EMBL" id="QRGR01000007">
    <property type="protein sequence ID" value="RDV15844.1"/>
    <property type="molecule type" value="Genomic_DNA"/>
</dbReference>
<dbReference type="OrthoDB" id="9805802at2"/>
<evidence type="ECO:0000313" key="3">
    <source>
        <dbReference type="Proteomes" id="UP000256708"/>
    </source>
</evidence>
<dbReference type="Proteomes" id="UP000256708">
    <property type="component" value="Unassembled WGS sequence"/>
</dbReference>